<feature type="domain" description="ABC3 transporter permease C-terminal" evidence="7">
    <location>
        <begin position="63"/>
        <end position="180"/>
    </location>
</feature>
<dbReference type="InterPro" id="IPR052536">
    <property type="entry name" value="ABC-4_Integral_Memb_Prot"/>
</dbReference>
<dbReference type="RefSeq" id="WP_093228172.1">
    <property type="nucleotide sequence ID" value="NZ_FORR01000002.1"/>
</dbReference>
<comment type="similarity">
    <text evidence="6">Belongs to the ABC-4 integral membrane protein family.</text>
</comment>
<feature type="transmembrane region" description="Helical" evidence="6">
    <location>
        <begin position="146"/>
        <end position="171"/>
    </location>
</feature>
<evidence type="ECO:0000256" key="4">
    <source>
        <dbReference type="ARBA" id="ARBA00022989"/>
    </source>
</evidence>
<reference evidence="8 9" key="1">
    <citation type="submission" date="2016-10" db="EMBL/GenBank/DDBJ databases">
        <authorList>
            <person name="de Groot N.N."/>
        </authorList>
    </citation>
    <scope>NUCLEOTIDE SEQUENCE [LARGE SCALE GENOMIC DNA]</scope>
    <source>
        <strain evidence="8 9">DSM 44778</strain>
    </source>
</reference>
<dbReference type="InterPro" id="IPR003838">
    <property type="entry name" value="ABC3_permease_C"/>
</dbReference>
<dbReference type="GO" id="GO:0005886">
    <property type="term" value="C:plasma membrane"/>
    <property type="evidence" value="ECO:0007669"/>
    <property type="project" value="UniProtKB-SubCell"/>
</dbReference>
<feature type="transmembrane region" description="Helical" evidence="6">
    <location>
        <begin position="111"/>
        <end position="134"/>
    </location>
</feature>
<evidence type="ECO:0000256" key="3">
    <source>
        <dbReference type="ARBA" id="ARBA00022692"/>
    </source>
</evidence>
<dbReference type="Pfam" id="PF02687">
    <property type="entry name" value="FtsX"/>
    <property type="match status" value="1"/>
</dbReference>
<keyword evidence="4 6" id="KW-1133">Transmembrane helix</keyword>
<proteinExistence type="inferred from homology"/>
<feature type="transmembrane region" description="Helical" evidence="6">
    <location>
        <begin position="603"/>
        <end position="621"/>
    </location>
</feature>
<feature type="transmembrane region" description="Helical" evidence="6">
    <location>
        <begin position="564"/>
        <end position="591"/>
    </location>
</feature>
<evidence type="ECO:0000259" key="7">
    <source>
        <dbReference type="Pfam" id="PF02687"/>
    </source>
</evidence>
<organism evidence="8 9">
    <name type="scientific">Thermoflavimicrobium dichotomicum</name>
    <dbReference type="NCBI Taxonomy" id="46223"/>
    <lineage>
        <taxon>Bacteria</taxon>
        <taxon>Bacillati</taxon>
        <taxon>Bacillota</taxon>
        <taxon>Bacilli</taxon>
        <taxon>Bacillales</taxon>
        <taxon>Thermoactinomycetaceae</taxon>
        <taxon>Thermoflavimicrobium</taxon>
    </lineage>
</organism>
<dbReference type="Proteomes" id="UP000199545">
    <property type="component" value="Unassembled WGS sequence"/>
</dbReference>
<dbReference type="STRING" id="46223.SAMN05421852_102330"/>
<protein>
    <submittedName>
        <fullName evidence="8">Putative ABC transport system permease protein/putative ABC transport system permease protein</fullName>
    </submittedName>
</protein>
<dbReference type="PIRSF" id="PIRSF018968">
    <property type="entry name" value="ABC_permease_BceB"/>
    <property type="match status" value="1"/>
</dbReference>
<name>A0A1I3LUW3_9BACL</name>
<gene>
    <name evidence="8" type="ORF">SAMN05421852_102330</name>
</gene>
<evidence type="ECO:0000256" key="2">
    <source>
        <dbReference type="ARBA" id="ARBA00022475"/>
    </source>
</evidence>
<feature type="transmembrane region" description="Helical" evidence="6">
    <location>
        <begin position="192"/>
        <end position="215"/>
    </location>
</feature>
<keyword evidence="5 6" id="KW-0472">Membrane</keyword>
<accession>A0A1I3LUW3</accession>
<dbReference type="OrthoDB" id="1937696at2"/>
<dbReference type="AlphaFoldDB" id="A0A1I3LUW3"/>
<comment type="subcellular location">
    <subcellularLocation>
        <location evidence="1 6">Cell membrane</location>
        <topology evidence="1 6">Multi-pass membrane protein</topology>
    </subcellularLocation>
</comment>
<evidence type="ECO:0000256" key="6">
    <source>
        <dbReference type="PIRNR" id="PIRNR018968"/>
    </source>
</evidence>
<keyword evidence="9" id="KW-1185">Reference proteome</keyword>
<feature type="transmembrane region" description="Helical" evidence="6">
    <location>
        <begin position="227"/>
        <end position="250"/>
    </location>
</feature>
<keyword evidence="3 6" id="KW-0812">Transmembrane</keyword>
<dbReference type="GO" id="GO:0055085">
    <property type="term" value="P:transmembrane transport"/>
    <property type="evidence" value="ECO:0007669"/>
    <property type="project" value="UniProtKB-UniRule"/>
</dbReference>
<feature type="transmembrane region" description="Helical" evidence="6">
    <location>
        <begin position="20"/>
        <end position="41"/>
    </location>
</feature>
<sequence>MNLRSLAFKNVKHHMRSYLAYFLSCTFSVWMFYLYASLLFHPILQSKEIPKQFMALMFLVEGMVGLFSILFIGYSQSAFLRNRKHDLGLLQCLGMSVKHVTRIIFWENMMVGCLAIGVGVCLGLVFSKLFYLLVSVVLDLTEPISFAISFQALGLTIVGFLLIFSLLSWWSRFTIRKQSIADLFREAVKEKPAPAFSTWKVVLSLLCLGGAYFLAWTADLKSLVQQFVFIFLLVLIGTQLLFTQLSVAIIDYLQKKKPVFYHGTNLILLSQLRFRLKDNARILFMVSILCSVVLTSVSVCFTYYIEAEKVATDQTPFHLSIEGNIQGMSPQEMEQHFKHQGLQVIQEEHVPLILAQMQKEKQMVSLMSQSDYQRLTGNPATYALSLHLGEMAFIDSSGMAKDKVETLSNKRVNVKIGDRTNSFQLVKHVVHRIWNEHAKTKFFAVVTDQQFNQLKKWAPDSQQLTIHAYRFSDWKKSKGLVLDLDRLAKEKKGDAYHVQSTYELYQAVKEIFSPLMFVSLFIGVLFFLGAGSILYFRIFTELPSDVKQWVVLHKIGMRKKEGIFLLKAQIFLLFSIPFVVGICHASAAMHMFSALFKKPIWDIYGMSVLAYMVIYGLYYGWTKRMYMHDVLKYVNSPQSE</sequence>
<keyword evidence="2 6" id="KW-1003">Cell membrane</keyword>
<feature type="transmembrane region" description="Helical" evidence="6">
    <location>
        <begin position="515"/>
        <end position="536"/>
    </location>
</feature>
<dbReference type="EMBL" id="FORR01000002">
    <property type="protein sequence ID" value="SFI88487.1"/>
    <property type="molecule type" value="Genomic_DNA"/>
</dbReference>
<feature type="transmembrane region" description="Helical" evidence="6">
    <location>
        <begin position="53"/>
        <end position="74"/>
    </location>
</feature>
<evidence type="ECO:0000313" key="8">
    <source>
        <dbReference type="EMBL" id="SFI88487.1"/>
    </source>
</evidence>
<keyword evidence="6" id="KW-0813">Transport</keyword>
<dbReference type="PANTHER" id="PTHR46795:SF1">
    <property type="entry name" value="ABC TRANSPORTER PERMEASE PROTEIN"/>
    <property type="match status" value="1"/>
</dbReference>
<evidence type="ECO:0000256" key="5">
    <source>
        <dbReference type="ARBA" id="ARBA00023136"/>
    </source>
</evidence>
<feature type="transmembrane region" description="Helical" evidence="6">
    <location>
        <begin position="282"/>
        <end position="305"/>
    </location>
</feature>
<dbReference type="InterPro" id="IPR027022">
    <property type="entry name" value="ABC_permease_BceB-typ"/>
</dbReference>
<dbReference type="PANTHER" id="PTHR46795">
    <property type="entry name" value="ABC TRANSPORTER PERMEASE-RELATED-RELATED"/>
    <property type="match status" value="1"/>
</dbReference>
<evidence type="ECO:0000313" key="9">
    <source>
        <dbReference type="Proteomes" id="UP000199545"/>
    </source>
</evidence>
<evidence type="ECO:0000256" key="1">
    <source>
        <dbReference type="ARBA" id="ARBA00004651"/>
    </source>
</evidence>